<dbReference type="Pfam" id="PF00102">
    <property type="entry name" value="Y_phosphatase"/>
    <property type="match status" value="2"/>
</dbReference>
<evidence type="ECO:0000313" key="7">
    <source>
        <dbReference type="WBParaSite" id="SRAE_1000256300.1"/>
    </source>
</evidence>
<dbReference type="Pfam" id="PF24486">
    <property type="entry name" value="DUF7583"/>
    <property type="match status" value="1"/>
</dbReference>
<dbReference type="InterPro" id="IPR000242">
    <property type="entry name" value="PTP_cat"/>
</dbReference>
<feature type="chain" id="PRO_5015030544" evidence="2">
    <location>
        <begin position="26"/>
        <end position="1149"/>
    </location>
</feature>
<evidence type="ECO:0000256" key="2">
    <source>
        <dbReference type="SAM" id="SignalP"/>
    </source>
</evidence>
<feature type="domain" description="Tyrosine specific protein phosphatases" evidence="4">
    <location>
        <begin position="1039"/>
        <end position="1108"/>
    </location>
</feature>
<dbReference type="CDD" id="cd00047">
    <property type="entry name" value="PTPc"/>
    <property type="match status" value="1"/>
</dbReference>
<dbReference type="Proteomes" id="UP000035682">
    <property type="component" value="Unplaced"/>
</dbReference>
<dbReference type="Gene3D" id="3.90.190.10">
    <property type="entry name" value="Protein tyrosine phosphatase superfamily"/>
    <property type="match status" value="2"/>
</dbReference>
<dbReference type="PROSITE" id="PS50055">
    <property type="entry name" value="TYR_PHOSPHATASE_PTP"/>
    <property type="match status" value="2"/>
</dbReference>
<feature type="domain" description="Tyrosine-protein phosphatase" evidence="3">
    <location>
        <begin position="519"/>
        <end position="795"/>
    </location>
</feature>
<name>A0A090L871_STRRB</name>
<dbReference type="Pfam" id="PF24488">
    <property type="entry name" value="DUF7584"/>
    <property type="match status" value="1"/>
</dbReference>
<keyword evidence="2" id="KW-0732">Signal</keyword>
<reference evidence="5 6" key="1">
    <citation type="submission" date="2014-09" db="EMBL/GenBank/DDBJ databases">
        <authorList>
            <person name="Martin A.A."/>
        </authorList>
    </citation>
    <scope>NUCLEOTIDE SEQUENCE</scope>
    <source>
        <strain evidence="6">ED321</strain>
        <strain evidence="5">ED321 Heterogonic</strain>
    </source>
</reference>
<dbReference type="AlphaFoldDB" id="A0A090L871"/>
<accession>A0A090L871</accession>
<reference evidence="7" key="2">
    <citation type="submission" date="2020-12" db="UniProtKB">
        <authorList>
            <consortium name="WormBaseParasite"/>
        </authorList>
    </citation>
    <scope>IDENTIFICATION</scope>
</reference>
<dbReference type="InterPro" id="IPR029021">
    <property type="entry name" value="Prot-tyrosine_phosphatase-like"/>
</dbReference>
<evidence type="ECO:0000313" key="5">
    <source>
        <dbReference type="EMBL" id="CEF64308.1"/>
    </source>
</evidence>
<evidence type="ECO:0000259" key="4">
    <source>
        <dbReference type="PROSITE" id="PS50056"/>
    </source>
</evidence>
<feature type="domain" description="Tyrosine-protein phosphatase" evidence="3">
    <location>
        <begin position="883"/>
        <end position="1117"/>
    </location>
</feature>
<dbReference type="PRINTS" id="PR00700">
    <property type="entry name" value="PRTYPHPHTASE"/>
</dbReference>
<protein>
    <submittedName>
        <fullName evidence="5">Protein-tyrosine phosphatase, receptor/non-receptor type domain and Protein-tyrosine/Dual specificity phosphatase domain and Protein-tyrosine phosphatase, catalytic domain-containing protein</fullName>
    </submittedName>
</protein>
<dbReference type="PROSITE" id="PS00383">
    <property type="entry name" value="TYR_PHOSPHATASE_1"/>
    <property type="match status" value="1"/>
</dbReference>
<dbReference type="Pfam" id="PF24490">
    <property type="entry name" value="DUF7585"/>
    <property type="match status" value="1"/>
</dbReference>
<feature type="signal peptide" evidence="2">
    <location>
        <begin position="1"/>
        <end position="25"/>
    </location>
</feature>
<dbReference type="CTD" id="36376673"/>
<evidence type="ECO:0000313" key="8">
    <source>
        <dbReference type="WormBase" id="SRAE_1000256300"/>
    </source>
</evidence>
<feature type="transmembrane region" description="Helical" evidence="1">
    <location>
        <begin position="476"/>
        <end position="505"/>
    </location>
</feature>
<dbReference type="PANTHER" id="PTHR46163">
    <property type="entry name" value="TYROSINE-PROTEIN PHOSPHATASE-RELATED"/>
    <property type="match status" value="1"/>
</dbReference>
<dbReference type="EMBL" id="LN609528">
    <property type="protein sequence ID" value="CEF64308.1"/>
    <property type="molecule type" value="Genomic_DNA"/>
</dbReference>
<dbReference type="WBParaSite" id="SRAE_1000256300.1">
    <property type="protein sequence ID" value="SRAE_1000256300.1"/>
    <property type="gene ID" value="WBGene00259178"/>
</dbReference>
<dbReference type="InterPro" id="IPR003595">
    <property type="entry name" value="Tyr_Pase_cat"/>
</dbReference>
<dbReference type="InterPro" id="IPR016130">
    <property type="entry name" value="Tyr_Pase_AS"/>
</dbReference>
<dbReference type="OrthoDB" id="10253954at2759"/>
<dbReference type="STRING" id="34506.A0A090L871"/>
<dbReference type="InterPro" id="IPR052782">
    <property type="entry name" value="Oocyte-zygote_transition_reg"/>
</dbReference>
<dbReference type="RefSeq" id="XP_024503509.1">
    <property type="nucleotide sequence ID" value="XM_024649654.1"/>
</dbReference>
<dbReference type="SMART" id="SM00194">
    <property type="entry name" value="PTPc"/>
    <property type="match status" value="1"/>
</dbReference>
<evidence type="ECO:0000259" key="3">
    <source>
        <dbReference type="PROSITE" id="PS50055"/>
    </source>
</evidence>
<proteinExistence type="predicted"/>
<evidence type="ECO:0000256" key="1">
    <source>
        <dbReference type="SAM" id="Phobius"/>
    </source>
</evidence>
<dbReference type="PROSITE" id="PS50056">
    <property type="entry name" value="TYR_PHOSPHATASE_2"/>
    <property type="match status" value="1"/>
</dbReference>
<gene>
    <name evidence="5 7 8" type="ORF">SRAE_1000256300</name>
</gene>
<dbReference type="SUPFAM" id="SSF52799">
    <property type="entry name" value="(Phosphotyrosine protein) phosphatases II"/>
    <property type="match status" value="2"/>
</dbReference>
<dbReference type="GeneID" id="36376673"/>
<organism evidence="5">
    <name type="scientific">Strongyloides ratti</name>
    <name type="common">Parasitic roundworm</name>
    <dbReference type="NCBI Taxonomy" id="34506"/>
    <lineage>
        <taxon>Eukaryota</taxon>
        <taxon>Metazoa</taxon>
        <taxon>Ecdysozoa</taxon>
        <taxon>Nematoda</taxon>
        <taxon>Chromadorea</taxon>
        <taxon>Rhabditida</taxon>
        <taxon>Tylenchina</taxon>
        <taxon>Panagrolaimomorpha</taxon>
        <taxon>Strongyloidoidea</taxon>
        <taxon>Strongyloididae</taxon>
        <taxon>Strongyloides</taxon>
    </lineage>
</organism>
<keyword evidence="5" id="KW-0675">Receptor</keyword>
<dbReference type="InterPro" id="IPR056007">
    <property type="entry name" value="DUF7585"/>
</dbReference>
<sequence>MFLDIYQFQTICLLLLLKTFTHCEGSTHGTFFRSVPEVINATTFPVAIKANTSSDVILLKLPGYDYKHGHTGDKFIATRSFIENPSKFRNENATFFWIPLAYSLSGPHHIHCGEIGIMHSDGRRSSYDWKFNLNWQLPPKPFLMAKKVTISNQLPSPSKCGNNQEKILKFTKDKNGKLFKLNLVNEELITSDDLPHANKLYYFFTIPQDSYEKEFAEPCMIFRAINNKPLMVIKGYNSTEISLKNTKIDVIKFDYLVEFLAIQLLLKNLPLLQDFYKNEEILINKVVYTKDGIKEVPNSNKITKGAFSINGYELLNFTYNCPTLEDNEMITKIFYFAPPNDKYIYPLEYFLYASNETVVKPNCSINGFNFGYLHAVGYNEKIVNLTELNANGVAKYGLYRSGSFVFTSDTTKFNTTLDCHYKTPNGEIIFINSFLHNDKARFETDKNGNKYLKVDSDGINVRDSEKSAFAKLKEKVGLIGAISIIVGSVFGGILILTGFCALIFLKQIKLHIRRKKLASKYPNIFKLWKELSNANLEKYCEIVQHKKYIPDILKKKTFIKKIEGDEEVDFDTTTLFNSSLVKCFKSIFGEIRAHYINDVSPERKYIISDGPTPERVKYFWELLYKEDVAVVISIIHQEKSDGPVKDEKQLYWSKKNQTYGNVAVKFLNEVPTNLSYVKVLKFSMTMKGGESKELSLFHVSYWKEHAIPSTDLHFTNLYSEVSECAGNRNVLVHASRSAGSRVFMFTYFCCILEAMETDTSVYNPMEIIKEVREKRYGGNISSMEYAYLLKALVTYFFDNNMLIGGNNGRINFAKEYEHYLYNLEKRENKMKEKFKNFLKYVNVIDSGKLNDLCVQFDSVGMMSNGDLLKKCQRFNMIKSKLLKKNRYNDIVCLDKYSININGYDSKDIRGYIHANQMVYKYGDEKERKIIMCQAPIQTTVDDMYDMIFRYKIGIIVVLVNVNEIKVQNKCYPYFPADVKDMKTSRYTVLYIDKKVDEVNHIIEYDYTIYNNKNVASNFKLLHYINWPDKSIPNESKPIHELYKKIINLYNDRYIAIHCSAGIGRTGTLALVIYMIDMINYGKAFDPVKFLETLRMHRYKAVQTKSQFIFSLSILYEHFKDEINDMDEDAYKNFTKLAEDIYRQDGNYRK</sequence>
<dbReference type="InterPro" id="IPR056005">
    <property type="entry name" value="DUF7583"/>
</dbReference>
<evidence type="ECO:0000313" key="6">
    <source>
        <dbReference type="Proteomes" id="UP000035682"/>
    </source>
</evidence>
<dbReference type="InterPro" id="IPR000387">
    <property type="entry name" value="Tyr_Pase_dom"/>
</dbReference>
<dbReference type="GO" id="GO:0004725">
    <property type="term" value="F:protein tyrosine phosphatase activity"/>
    <property type="evidence" value="ECO:0007669"/>
    <property type="project" value="InterPro"/>
</dbReference>
<keyword evidence="1" id="KW-1133">Transmembrane helix</keyword>
<dbReference type="InterPro" id="IPR056006">
    <property type="entry name" value="DUF7584"/>
</dbReference>
<keyword evidence="1" id="KW-0812">Transmembrane</keyword>
<dbReference type="eggNOG" id="KOG4228">
    <property type="taxonomic scope" value="Eukaryota"/>
</dbReference>
<dbReference type="WormBase" id="SRAE_1000256300">
    <property type="protein sequence ID" value="SRP02642"/>
    <property type="gene ID" value="WBGene00259178"/>
</dbReference>
<keyword evidence="6" id="KW-1185">Reference proteome</keyword>
<keyword evidence="1" id="KW-0472">Membrane</keyword>
<dbReference type="SMART" id="SM00404">
    <property type="entry name" value="PTPc_motif"/>
    <property type="match status" value="2"/>
</dbReference>